<protein>
    <submittedName>
        <fullName evidence="2">Uncharacterized protein</fullName>
    </submittedName>
</protein>
<dbReference type="AlphaFoldDB" id="A0A1Z4JSF9"/>
<proteinExistence type="predicted"/>
<keyword evidence="2" id="KW-0614">Plasmid</keyword>
<evidence type="ECO:0000313" key="2">
    <source>
        <dbReference type="EMBL" id="BAY59603.1"/>
    </source>
</evidence>
<dbReference type="Proteomes" id="UP000217895">
    <property type="component" value="Plasmid Plasmid2 dna"/>
</dbReference>
<keyword evidence="3" id="KW-1185">Reference proteome</keyword>
<accession>A0A1Z4JSF9</accession>
<feature type="compositionally biased region" description="Low complexity" evidence="1">
    <location>
        <begin position="374"/>
        <end position="389"/>
    </location>
</feature>
<name>A0A1Z4JSF9_LEPBY</name>
<evidence type="ECO:0000256" key="1">
    <source>
        <dbReference type="SAM" id="MobiDB-lite"/>
    </source>
</evidence>
<gene>
    <name evidence="2" type="ORF">NIES2135_64800</name>
</gene>
<geneLocation type="plasmid" evidence="2">
    <name>plasmid2</name>
</geneLocation>
<dbReference type="EMBL" id="AP018205">
    <property type="protein sequence ID" value="BAY59603.1"/>
    <property type="molecule type" value="Genomic_DNA"/>
</dbReference>
<evidence type="ECO:0000313" key="3">
    <source>
        <dbReference type="Proteomes" id="UP000217895"/>
    </source>
</evidence>
<feature type="region of interest" description="Disordered" evidence="1">
    <location>
        <begin position="341"/>
        <end position="389"/>
    </location>
</feature>
<reference evidence="2 3" key="1">
    <citation type="submission" date="2017-06" db="EMBL/GenBank/DDBJ databases">
        <title>Genome sequencing of cyanobaciteial culture collection at National Institute for Environmental Studies (NIES).</title>
        <authorList>
            <person name="Hirose Y."/>
            <person name="Shimura Y."/>
            <person name="Fujisawa T."/>
            <person name="Nakamura Y."/>
            <person name="Kawachi M."/>
        </authorList>
    </citation>
    <scope>NUCLEOTIDE SEQUENCE [LARGE SCALE GENOMIC DNA]</scope>
    <source>
        <strain evidence="2 3">NIES-2135</strain>
        <plasmid evidence="3">Plasmid Plasmid2 dna</plasmid>
    </source>
</reference>
<sequence>MKLKQFVIIATAAVLSWFGISQGTRFAQAYANQQKTFSQVASLVNEIGDPNQAPNLDALKQSQTKLQGTISGLEAIPNFPGFESDRAKTELARLRPLFEAVSARIQREEKASADLAAALKFDSEAAEMVKNSPHPAEVWQQARERWQQAITLLDKIPATSFVSTQAKTGLEACRINFKIADTQWMAESQAFKEVDRVIASVEQAKKAIQTRPYQLVELLNARTQWQRSLERLNKIAETTTVYSDAQLLATSHQTNIRKLDEAITQIRNCQGRYQLTEVDSTSTSLCGYDVSLDLENPIDILTAQAEPEVDGAEFVDDTDVTIVSVPDTSTGFYSRYRQRRSSSFRGSSGSSTTWVRGYTRSDGTSVRGHHRGGARVSGMGSSRSGGASS</sequence>
<organism evidence="2 3">
    <name type="scientific">Leptolyngbya boryana NIES-2135</name>
    <dbReference type="NCBI Taxonomy" id="1973484"/>
    <lineage>
        <taxon>Bacteria</taxon>
        <taxon>Bacillati</taxon>
        <taxon>Cyanobacteriota</taxon>
        <taxon>Cyanophyceae</taxon>
        <taxon>Leptolyngbyales</taxon>
        <taxon>Leptolyngbyaceae</taxon>
        <taxon>Leptolyngbya group</taxon>
        <taxon>Leptolyngbya</taxon>
    </lineage>
</organism>